<feature type="domain" description="C2H2-type" evidence="13">
    <location>
        <begin position="267"/>
        <end position="294"/>
    </location>
</feature>
<evidence type="ECO:0000313" key="15">
    <source>
        <dbReference type="EMBL" id="PNF25181.1"/>
    </source>
</evidence>
<dbReference type="EMBL" id="NEVH01016943">
    <property type="protein sequence ID" value="PNF25181.1"/>
    <property type="molecule type" value="Genomic_DNA"/>
</dbReference>
<dbReference type="SUPFAM" id="SSF57716">
    <property type="entry name" value="Glucocorticoid receptor-like (DNA-binding domain)"/>
    <property type="match status" value="1"/>
</dbReference>
<feature type="binding site" evidence="11">
    <location>
        <position position="68"/>
    </location>
    <ligand>
        <name>Zn(2+)</name>
        <dbReference type="ChEBI" id="CHEBI:29105"/>
    </ligand>
</feature>
<keyword evidence="7" id="KW-0238">DNA-binding</keyword>
<dbReference type="OrthoDB" id="6155966at2759"/>
<dbReference type="Pfam" id="PF12874">
    <property type="entry name" value="zf-met"/>
    <property type="match status" value="1"/>
</dbReference>
<dbReference type="PROSITE" id="PS51915">
    <property type="entry name" value="ZAD"/>
    <property type="match status" value="1"/>
</dbReference>
<dbReference type="Pfam" id="PF00096">
    <property type="entry name" value="zf-C2H2"/>
    <property type="match status" value="1"/>
</dbReference>
<evidence type="ECO:0000259" key="13">
    <source>
        <dbReference type="PROSITE" id="PS50157"/>
    </source>
</evidence>
<dbReference type="PANTHER" id="PTHR46105:SF5">
    <property type="entry name" value="ZINC FINGER AND BTB DOMAIN-CONTAINING PROTEIN 44 ISOFORM X1"/>
    <property type="match status" value="1"/>
</dbReference>
<dbReference type="GO" id="GO:0005634">
    <property type="term" value="C:nucleus"/>
    <property type="evidence" value="ECO:0007669"/>
    <property type="project" value="UniProtKB-SubCell"/>
</dbReference>
<feature type="compositionally biased region" description="Basic and acidic residues" evidence="12">
    <location>
        <begin position="200"/>
        <end position="209"/>
    </location>
</feature>
<feature type="region of interest" description="Disordered" evidence="12">
    <location>
        <begin position="409"/>
        <end position="441"/>
    </location>
</feature>
<evidence type="ECO:0000256" key="10">
    <source>
        <dbReference type="PROSITE-ProRule" id="PRU00042"/>
    </source>
</evidence>
<name>A0A2J7Q9C3_9NEOP</name>
<evidence type="ECO:0000256" key="2">
    <source>
        <dbReference type="ARBA" id="ARBA00022723"/>
    </source>
</evidence>
<dbReference type="GO" id="GO:0000981">
    <property type="term" value="F:DNA-binding transcription factor activity, RNA polymerase II-specific"/>
    <property type="evidence" value="ECO:0007669"/>
    <property type="project" value="TreeGrafter"/>
</dbReference>
<feature type="region of interest" description="Disordered" evidence="12">
    <location>
        <begin position="181"/>
        <end position="219"/>
    </location>
</feature>
<evidence type="ECO:0000256" key="11">
    <source>
        <dbReference type="PROSITE-ProRule" id="PRU01263"/>
    </source>
</evidence>
<dbReference type="STRING" id="105785.A0A2J7Q9C3"/>
<keyword evidence="8" id="KW-0804">Transcription</keyword>
<gene>
    <name evidence="15" type="ORF">B7P43_G01995</name>
</gene>
<keyword evidence="6" id="KW-0805">Transcription regulation</keyword>
<accession>A0A2J7Q9C3</accession>
<feature type="binding site" evidence="11">
    <location>
        <position position="19"/>
    </location>
    <ligand>
        <name>Zn(2+)</name>
        <dbReference type="ChEBI" id="CHEBI:29105"/>
    </ligand>
</feature>
<keyword evidence="3" id="KW-0677">Repeat</keyword>
<dbReference type="InterPro" id="IPR013087">
    <property type="entry name" value="Znf_C2H2_type"/>
</dbReference>
<feature type="compositionally biased region" description="Basic residues" evidence="12">
    <location>
        <begin position="181"/>
        <end position="199"/>
    </location>
</feature>
<evidence type="ECO:0000256" key="9">
    <source>
        <dbReference type="ARBA" id="ARBA00023242"/>
    </source>
</evidence>
<sequence>MLCNNDNAMEGLIFSEDICRLCLWRSSKLFPIFSLEGELQGIPLKIEMCLPVSVTREDVLPKLICSQCIYKLEMFSEFRNSCVRSEQLLKRYTSHEPVQIPASHTVVLQMPEELKVEVQDPDPIAVEQEIPFFCVIPTDMHKEGTEECGPRKVQDENVNRVNREAAGVENSNAVATAIKKKVKRNRKVVKRKRAVKKPSKKSDLLAARRDHTKHGRSRYLGSSHVADVPALTASRQAVHICKHCSKNFPSRAQLSRHLTSSNCLFQYTCRYCAKVFCNAKNRIHHERNHRGKKNFICRICKQKFQSSFDLNVHTLQGCEYSAFYGQQHSTVITETKLQKKQERDTEGLNEKRQSEGFLNKIWNNKTELFNCKYCKKDFTNLLPYKKHIRTCRHVMAMSKVNEMQKAHIKPANKSVSLRLKQDNSSGNRKTKNKIPNGLSDNIDIIESSRGKEVLLENQRATPLDNPLEKGPSDISLKASLLAVLGLKEKPKPTDLKTTEKPDEMKISKTSTDNITDEVVTVCDICRKIFTSESGMLNHQATVHNRNLTSERINSLMRVEI</sequence>
<keyword evidence="16" id="KW-1185">Reference proteome</keyword>
<dbReference type="InterPro" id="IPR036236">
    <property type="entry name" value="Znf_C2H2_sf"/>
</dbReference>
<keyword evidence="5 11" id="KW-0862">Zinc</keyword>
<evidence type="ECO:0000256" key="6">
    <source>
        <dbReference type="ARBA" id="ARBA00023015"/>
    </source>
</evidence>
<dbReference type="SMART" id="SM00355">
    <property type="entry name" value="ZnF_C2H2"/>
    <property type="match status" value="5"/>
</dbReference>
<dbReference type="GO" id="GO:0008270">
    <property type="term" value="F:zinc ion binding"/>
    <property type="evidence" value="ECO:0007669"/>
    <property type="project" value="UniProtKB-UniRule"/>
</dbReference>
<dbReference type="Pfam" id="PF07776">
    <property type="entry name" value="zf-AD"/>
    <property type="match status" value="1"/>
</dbReference>
<keyword evidence="2 11" id="KW-0479">Metal-binding</keyword>
<evidence type="ECO:0000256" key="3">
    <source>
        <dbReference type="ARBA" id="ARBA00022737"/>
    </source>
</evidence>
<dbReference type="Gene3D" id="3.30.160.60">
    <property type="entry name" value="Classic Zinc Finger"/>
    <property type="match status" value="1"/>
</dbReference>
<evidence type="ECO:0000256" key="8">
    <source>
        <dbReference type="ARBA" id="ARBA00023163"/>
    </source>
</evidence>
<dbReference type="Gene3D" id="3.40.1800.20">
    <property type="match status" value="1"/>
</dbReference>
<dbReference type="AlphaFoldDB" id="A0A2J7Q9C3"/>
<reference evidence="15 16" key="1">
    <citation type="submission" date="2017-12" db="EMBL/GenBank/DDBJ databases">
        <title>Hemimetabolous genomes reveal molecular basis of termite eusociality.</title>
        <authorList>
            <person name="Harrison M.C."/>
            <person name="Jongepier E."/>
            <person name="Robertson H.M."/>
            <person name="Arning N."/>
            <person name="Bitard-Feildel T."/>
            <person name="Chao H."/>
            <person name="Childers C.P."/>
            <person name="Dinh H."/>
            <person name="Doddapaneni H."/>
            <person name="Dugan S."/>
            <person name="Gowin J."/>
            <person name="Greiner C."/>
            <person name="Han Y."/>
            <person name="Hu H."/>
            <person name="Hughes D.S.T."/>
            <person name="Huylmans A.-K."/>
            <person name="Kemena C."/>
            <person name="Kremer L.P.M."/>
            <person name="Lee S.L."/>
            <person name="Lopez-Ezquerra A."/>
            <person name="Mallet L."/>
            <person name="Monroy-Kuhn J.M."/>
            <person name="Moser A."/>
            <person name="Murali S.C."/>
            <person name="Muzny D.M."/>
            <person name="Otani S."/>
            <person name="Piulachs M.-D."/>
            <person name="Poelchau M."/>
            <person name="Qu J."/>
            <person name="Schaub F."/>
            <person name="Wada-Katsumata A."/>
            <person name="Worley K.C."/>
            <person name="Xie Q."/>
            <person name="Ylla G."/>
            <person name="Poulsen M."/>
            <person name="Gibbs R.A."/>
            <person name="Schal C."/>
            <person name="Richards S."/>
            <person name="Belles X."/>
            <person name="Korb J."/>
            <person name="Bornberg-Bauer E."/>
        </authorList>
    </citation>
    <scope>NUCLEOTIDE SEQUENCE [LARGE SCALE GENOMIC DNA]</scope>
    <source>
        <tissue evidence="15">Whole body</tissue>
    </source>
</reference>
<dbReference type="InParanoid" id="A0A2J7Q9C3"/>
<keyword evidence="9" id="KW-0539">Nucleus</keyword>
<feature type="domain" description="C2H2-type" evidence="13">
    <location>
        <begin position="369"/>
        <end position="398"/>
    </location>
</feature>
<dbReference type="PROSITE" id="PS00028">
    <property type="entry name" value="ZINC_FINGER_C2H2_1"/>
    <property type="match status" value="3"/>
</dbReference>
<dbReference type="InterPro" id="IPR050457">
    <property type="entry name" value="ZnFinger_BTB_dom_contain"/>
</dbReference>
<dbReference type="InterPro" id="IPR012934">
    <property type="entry name" value="Znf_AD"/>
</dbReference>
<feature type="binding site" evidence="11">
    <location>
        <position position="65"/>
    </location>
    <ligand>
        <name>Zn(2+)</name>
        <dbReference type="ChEBI" id="CHEBI:29105"/>
    </ligand>
</feature>
<feature type="domain" description="C2H2-type" evidence="13">
    <location>
        <begin position="520"/>
        <end position="548"/>
    </location>
</feature>
<dbReference type="PROSITE" id="PS50157">
    <property type="entry name" value="ZINC_FINGER_C2H2_2"/>
    <property type="match status" value="3"/>
</dbReference>
<evidence type="ECO:0000259" key="14">
    <source>
        <dbReference type="PROSITE" id="PS51915"/>
    </source>
</evidence>
<comment type="subcellular location">
    <subcellularLocation>
        <location evidence="1">Nucleus</location>
    </subcellularLocation>
</comment>
<dbReference type="SMART" id="SM00868">
    <property type="entry name" value="zf-AD"/>
    <property type="match status" value="1"/>
</dbReference>
<feature type="domain" description="ZAD" evidence="14">
    <location>
        <begin position="17"/>
        <end position="92"/>
    </location>
</feature>
<dbReference type="Proteomes" id="UP000235965">
    <property type="component" value="Unassembled WGS sequence"/>
</dbReference>
<evidence type="ECO:0000256" key="5">
    <source>
        <dbReference type="ARBA" id="ARBA00022833"/>
    </source>
</evidence>
<organism evidence="15 16">
    <name type="scientific">Cryptotermes secundus</name>
    <dbReference type="NCBI Taxonomy" id="105785"/>
    <lineage>
        <taxon>Eukaryota</taxon>
        <taxon>Metazoa</taxon>
        <taxon>Ecdysozoa</taxon>
        <taxon>Arthropoda</taxon>
        <taxon>Hexapoda</taxon>
        <taxon>Insecta</taxon>
        <taxon>Pterygota</taxon>
        <taxon>Neoptera</taxon>
        <taxon>Polyneoptera</taxon>
        <taxon>Dictyoptera</taxon>
        <taxon>Blattodea</taxon>
        <taxon>Blattoidea</taxon>
        <taxon>Termitoidae</taxon>
        <taxon>Kalotermitidae</taxon>
        <taxon>Cryptotermitinae</taxon>
        <taxon>Cryptotermes</taxon>
    </lineage>
</organism>
<evidence type="ECO:0000256" key="12">
    <source>
        <dbReference type="SAM" id="MobiDB-lite"/>
    </source>
</evidence>
<protein>
    <submittedName>
        <fullName evidence="15">Uncharacterized protein</fullName>
    </submittedName>
</protein>
<dbReference type="GO" id="GO:0000978">
    <property type="term" value="F:RNA polymerase II cis-regulatory region sequence-specific DNA binding"/>
    <property type="evidence" value="ECO:0007669"/>
    <property type="project" value="TreeGrafter"/>
</dbReference>
<evidence type="ECO:0000256" key="1">
    <source>
        <dbReference type="ARBA" id="ARBA00004123"/>
    </source>
</evidence>
<comment type="caution">
    <text evidence="15">The sequence shown here is derived from an EMBL/GenBank/DDBJ whole genome shotgun (WGS) entry which is preliminary data.</text>
</comment>
<feature type="binding site" evidence="11">
    <location>
        <position position="22"/>
    </location>
    <ligand>
        <name>Zn(2+)</name>
        <dbReference type="ChEBI" id="CHEBI:29105"/>
    </ligand>
</feature>
<keyword evidence="4 10" id="KW-0863">Zinc-finger</keyword>
<evidence type="ECO:0000256" key="7">
    <source>
        <dbReference type="ARBA" id="ARBA00023125"/>
    </source>
</evidence>
<proteinExistence type="predicted"/>
<dbReference type="PANTHER" id="PTHR46105">
    <property type="entry name" value="AGAP004733-PA"/>
    <property type="match status" value="1"/>
</dbReference>
<dbReference type="SUPFAM" id="SSF57667">
    <property type="entry name" value="beta-beta-alpha zinc fingers"/>
    <property type="match status" value="2"/>
</dbReference>
<evidence type="ECO:0000256" key="4">
    <source>
        <dbReference type="ARBA" id="ARBA00022771"/>
    </source>
</evidence>
<evidence type="ECO:0000313" key="16">
    <source>
        <dbReference type="Proteomes" id="UP000235965"/>
    </source>
</evidence>